<dbReference type="SUPFAM" id="SSF82171">
    <property type="entry name" value="DPP6 N-terminal domain-like"/>
    <property type="match status" value="1"/>
</dbReference>
<dbReference type="Proteomes" id="UP000679691">
    <property type="component" value="Unassembled WGS sequence"/>
</dbReference>
<sequence length="431" mass="47611">MQATTIQQLTFSNTGHTLHHNNVFSSDGKYLVFDGRNDETKIGETSFIGLLNLETGEESIVYKCANSTLYGPGVGAASFSPVADLVIFIHGLEDATKEKPYAVSRRTGMLVSLVDGQASYADSRHIYAPYCPGSLRGGTHSHAWSPIGDFLSFTYNDEAVEAHLRAVGVMFPHPLGDHAMQHCFHNAISGQDLRSGNIAGTYYAAIVSEVVLQAAWGTDEIERAFDECWLQHTSSEAQGELRHSLGLVFQGNTRNRKGELVTELFYVAIDKEVILADQQAVGDIGERPRVPKGVKQRRITYSERGISTLRHWLRTSNDGRYIYALGEDDYGNNQLMQCEFSSGKLVYLTNFDFSISSPINLSANSQEVAFFANNQVYRYGLATGELEQLTNFENYCLVGAPVYAPDGRSLVFNVLLGSAAEAFTQIYRISF</sequence>
<dbReference type="EMBL" id="JAGKSB010000018">
    <property type="protein sequence ID" value="MBP3944461.1"/>
    <property type="molecule type" value="Genomic_DNA"/>
</dbReference>
<dbReference type="InterPro" id="IPR011042">
    <property type="entry name" value="6-blade_b-propeller_TolB-like"/>
</dbReference>
<gene>
    <name evidence="1" type="ORF">J5U18_13010</name>
</gene>
<dbReference type="Pfam" id="PF07676">
    <property type="entry name" value="PD40"/>
    <property type="match status" value="1"/>
</dbReference>
<dbReference type="Pfam" id="PF12566">
    <property type="entry name" value="DUF3748"/>
    <property type="match status" value="1"/>
</dbReference>
<dbReference type="Gene3D" id="2.120.10.30">
    <property type="entry name" value="TolB, C-terminal domain"/>
    <property type="match status" value="1"/>
</dbReference>
<reference evidence="1" key="1">
    <citation type="submission" date="2021-03" db="EMBL/GenBank/DDBJ databases">
        <authorList>
            <person name="Lu T."/>
            <person name="Wang Q."/>
            <person name="Han X."/>
        </authorList>
    </citation>
    <scope>NUCLEOTIDE SEQUENCE</scope>
    <source>
        <strain evidence="1">WQ 2009</strain>
    </source>
</reference>
<dbReference type="RefSeq" id="WP_353547975.1">
    <property type="nucleotide sequence ID" value="NZ_JAGKSB010000018.1"/>
</dbReference>
<protein>
    <submittedName>
        <fullName evidence="1">DUF3748 domain-containing protein</fullName>
    </submittedName>
</protein>
<name>A0A8T4HIJ2_9SPHI</name>
<dbReference type="AlphaFoldDB" id="A0A8T4HIJ2"/>
<proteinExistence type="predicted"/>
<comment type="caution">
    <text evidence="1">The sequence shown here is derived from an EMBL/GenBank/DDBJ whole genome shotgun (WGS) entry which is preliminary data.</text>
</comment>
<keyword evidence="2" id="KW-1185">Reference proteome</keyword>
<organism evidence="1 2">
    <name type="scientific">Rhinopithecimicrobium faecis</name>
    <dbReference type="NCBI Taxonomy" id="2820698"/>
    <lineage>
        <taxon>Bacteria</taxon>
        <taxon>Pseudomonadati</taxon>
        <taxon>Bacteroidota</taxon>
        <taxon>Sphingobacteriia</taxon>
        <taxon>Sphingobacteriales</taxon>
        <taxon>Sphingobacteriaceae</taxon>
        <taxon>Rhinopithecimicrobium</taxon>
    </lineage>
</organism>
<evidence type="ECO:0000313" key="1">
    <source>
        <dbReference type="EMBL" id="MBP3944461.1"/>
    </source>
</evidence>
<dbReference type="InterPro" id="IPR022223">
    <property type="entry name" value="DUF3748"/>
</dbReference>
<accession>A0A8T4HIJ2</accession>
<evidence type="ECO:0000313" key="2">
    <source>
        <dbReference type="Proteomes" id="UP000679691"/>
    </source>
</evidence>
<dbReference type="InterPro" id="IPR011659">
    <property type="entry name" value="WD40"/>
</dbReference>